<dbReference type="EMBL" id="BKCP01007515">
    <property type="protein sequence ID" value="GER46279.1"/>
    <property type="molecule type" value="Genomic_DNA"/>
</dbReference>
<evidence type="ECO:0000313" key="3">
    <source>
        <dbReference type="Proteomes" id="UP000325081"/>
    </source>
</evidence>
<dbReference type="OrthoDB" id="1837928at2759"/>
<dbReference type="AlphaFoldDB" id="A0A5A7QM38"/>
<keyword evidence="2" id="KW-0396">Initiation factor</keyword>
<accession>A0A5A7QM38</accession>
<reference evidence="3" key="1">
    <citation type="journal article" date="2019" name="Curr. Biol.">
        <title>Genome Sequence of Striga asiatica Provides Insight into the Evolution of Plant Parasitism.</title>
        <authorList>
            <person name="Yoshida S."/>
            <person name="Kim S."/>
            <person name="Wafula E.K."/>
            <person name="Tanskanen J."/>
            <person name="Kim Y.M."/>
            <person name="Honaas L."/>
            <person name="Yang Z."/>
            <person name="Spallek T."/>
            <person name="Conn C.E."/>
            <person name="Ichihashi Y."/>
            <person name="Cheong K."/>
            <person name="Cui S."/>
            <person name="Der J.P."/>
            <person name="Gundlach H."/>
            <person name="Jiao Y."/>
            <person name="Hori C."/>
            <person name="Ishida J.K."/>
            <person name="Kasahara H."/>
            <person name="Kiba T."/>
            <person name="Kim M.S."/>
            <person name="Koo N."/>
            <person name="Laohavisit A."/>
            <person name="Lee Y.H."/>
            <person name="Lumba S."/>
            <person name="McCourt P."/>
            <person name="Mortimer J.C."/>
            <person name="Mutuku J.M."/>
            <person name="Nomura T."/>
            <person name="Sasaki-Sekimoto Y."/>
            <person name="Seto Y."/>
            <person name="Wang Y."/>
            <person name="Wakatake T."/>
            <person name="Sakakibara H."/>
            <person name="Demura T."/>
            <person name="Yamaguchi S."/>
            <person name="Yoneyama K."/>
            <person name="Manabe R.I."/>
            <person name="Nelson D.C."/>
            <person name="Schulman A.H."/>
            <person name="Timko M.P."/>
            <person name="dePamphilis C.W."/>
            <person name="Choi D."/>
            <person name="Shirasu K."/>
        </authorList>
    </citation>
    <scope>NUCLEOTIDE SEQUENCE [LARGE SCALE GENOMIC DNA]</scope>
    <source>
        <strain evidence="3">cv. UVA1</strain>
    </source>
</reference>
<gene>
    <name evidence="2" type="ORF">STAS_23304</name>
</gene>
<name>A0A5A7QM38_STRAF</name>
<feature type="compositionally biased region" description="Polar residues" evidence="1">
    <location>
        <begin position="207"/>
        <end position="218"/>
    </location>
</feature>
<sequence length="389" mass="44236">MASRAYPSLSIEFFSTARLKGKEYKITDKLLSDIFKIEIKDPCGSPAGFKAGPHWPLLTPGIPFKATGASPSFLSDVALGVIHKYISHTIFGKKESNKVSEQHVFILWSISQGQSVCMLQYLKRTLFNIRTDEPRGANLGHVVGEIAAHFNVQIDEPCMPSEWIGRLELYHAEFIIQDRVIPVHQRPCYIAYKKALETAAAAAAGPSHTTAGTMSAPSQEPFHITSDEGPAADDEPRQESFQILPPVPSHYDSYSDGAPVWFSEYEAWNDSRWTAFTEQNGARWTSFIETNDARCTSFVETNDARWTEQNRQWNNFVQDNTEHWNAHDSRWDTWAEQQYQRATRRRDWPAADRMRWTECGGQQAVDGRWRRVGGVCCLPRCIWLGFEDV</sequence>
<proteinExistence type="predicted"/>
<dbReference type="GO" id="GO:0003743">
    <property type="term" value="F:translation initiation factor activity"/>
    <property type="evidence" value="ECO:0007669"/>
    <property type="project" value="UniProtKB-KW"/>
</dbReference>
<organism evidence="2 3">
    <name type="scientific">Striga asiatica</name>
    <name type="common">Asiatic witchweed</name>
    <name type="synonym">Buchnera asiatica</name>
    <dbReference type="NCBI Taxonomy" id="4170"/>
    <lineage>
        <taxon>Eukaryota</taxon>
        <taxon>Viridiplantae</taxon>
        <taxon>Streptophyta</taxon>
        <taxon>Embryophyta</taxon>
        <taxon>Tracheophyta</taxon>
        <taxon>Spermatophyta</taxon>
        <taxon>Magnoliopsida</taxon>
        <taxon>eudicotyledons</taxon>
        <taxon>Gunneridae</taxon>
        <taxon>Pentapetalae</taxon>
        <taxon>asterids</taxon>
        <taxon>lamiids</taxon>
        <taxon>Lamiales</taxon>
        <taxon>Orobanchaceae</taxon>
        <taxon>Buchnereae</taxon>
        <taxon>Striga</taxon>
    </lineage>
</organism>
<feature type="region of interest" description="Disordered" evidence="1">
    <location>
        <begin position="207"/>
        <end position="237"/>
    </location>
</feature>
<keyword evidence="2" id="KW-0648">Protein biosynthesis</keyword>
<protein>
    <submittedName>
        <fullName evidence="2">Translation initiation factor IF-2</fullName>
    </submittedName>
</protein>
<dbReference type="Proteomes" id="UP000325081">
    <property type="component" value="Unassembled WGS sequence"/>
</dbReference>
<keyword evidence="3" id="KW-1185">Reference proteome</keyword>
<evidence type="ECO:0000313" key="2">
    <source>
        <dbReference type="EMBL" id="GER46279.1"/>
    </source>
</evidence>
<evidence type="ECO:0000256" key="1">
    <source>
        <dbReference type="SAM" id="MobiDB-lite"/>
    </source>
</evidence>
<comment type="caution">
    <text evidence="2">The sequence shown here is derived from an EMBL/GenBank/DDBJ whole genome shotgun (WGS) entry which is preliminary data.</text>
</comment>